<proteinExistence type="predicted"/>
<sequence>MKLAMKTAAKRKLQKSKQMSIQGKRKRLLKKIKNSCKEATNEVHEEVTYSKYAELDHDKEQESTKTTKIPQRLTLPREKSYTYVTFDRGRDCEI</sequence>
<dbReference type="HOGENOM" id="CLU_2388347_0_0_1"/>
<accession>K1QWN6</accession>
<dbReference type="EMBL" id="JH816212">
    <property type="protein sequence ID" value="EKC25971.1"/>
    <property type="molecule type" value="Genomic_DNA"/>
</dbReference>
<organism evidence="1">
    <name type="scientific">Magallana gigas</name>
    <name type="common">Pacific oyster</name>
    <name type="synonym">Crassostrea gigas</name>
    <dbReference type="NCBI Taxonomy" id="29159"/>
    <lineage>
        <taxon>Eukaryota</taxon>
        <taxon>Metazoa</taxon>
        <taxon>Spiralia</taxon>
        <taxon>Lophotrochozoa</taxon>
        <taxon>Mollusca</taxon>
        <taxon>Bivalvia</taxon>
        <taxon>Autobranchia</taxon>
        <taxon>Pteriomorphia</taxon>
        <taxon>Ostreida</taxon>
        <taxon>Ostreoidea</taxon>
        <taxon>Ostreidae</taxon>
        <taxon>Magallana</taxon>
    </lineage>
</organism>
<dbReference type="InParanoid" id="K1QWN6"/>
<dbReference type="AlphaFoldDB" id="K1QWN6"/>
<gene>
    <name evidence="1" type="ORF">CGI_10014326</name>
</gene>
<protein>
    <submittedName>
        <fullName evidence="1">Uncharacterized protein</fullName>
    </submittedName>
</protein>
<evidence type="ECO:0000313" key="1">
    <source>
        <dbReference type="EMBL" id="EKC25971.1"/>
    </source>
</evidence>
<name>K1QWN6_MAGGI</name>
<reference evidence="1" key="1">
    <citation type="journal article" date="2012" name="Nature">
        <title>The oyster genome reveals stress adaptation and complexity of shell formation.</title>
        <authorList>
            <person name="Zhang G."/>
            <person name="Fang X."/>
            <person name="Guo X."/>
            <person name="Li L."/>
            <person name="Luo R."/>
            <person name="Xu F."/>
            <person name="Yang P."/>
            <person name="Zhang L."/>
            <person name="Wang X."/>
            <person name="Qi H."/>
            <person name="Xiong Z."/>
            <person name="Que H."/>
            <person name="Xie Y."/>
            <person name="Holland P.W."/>
            <person name="Paps J."/>
            <person name="Zhu Y."/>
            <person name="Wu F."/>
            <person name="Chen Y."/>
            <person name="Wang J."/>
            <person name="Peng C."/>
            <person name="Meng J."/>
            <person name="Yang L."/>
            <person name="Liu J."/>
            <person name="Wen B."/>
            <person name="Zhang N."/>
            <person name="Huang Z."/>
            <person name="Zhu Q."/>
            <person name="Feng Y."/>
            <person name="Mount A."/>
            <person name="Hedgecock D."/>
            <person name="Xu Z."/>
            <person name="Liu Y."/>
            <person name="Domazet-Loso T."/>
            <person name="Du Y."/>
            <person name="Sun X."/>
            <person name="Zhang S."/>
            <person name="Liu B."/>
            <person name="Cheng P."/>
            <person name="Jiang X."/>
            <person name="Li J."/>
            <person name="Fan D."/>
            <person name="Wang W."/>
            <person name="Fu W."/>
            <person name="Wang T."/>
            <person name="Wang B."/>
            <person name="Zhang J."/>
            <person name="Peng Z."/>
            <person name="Li Y."/>
            <person name="Li N."/>
            <person name="Wang J."/>
            <person name="Chen M."/>
            <person name="He Y."/>
            <person name="Tan F."/>
            <person name="Song X."/>
            <person name="Zheng Q."/>
            <person name="Huang R."/>
            <person name="Yang H."/>
            <person name="Du X."/>
            <person name="Chen L."/>
            <person name="Yang M."/>
            <person name="Gaffney P.M."/>
            <person name="Wang S."/>
            <person name="Luo L."/>
            <person name="She Z."/>
            <person name="Ming Y."/>
            <person name="Huang W."/>
            <person name="Zhang S."/>
            <person name="Huang B."/>
            <person name="Zhang Y."/>
            <person name="Qu T."/>
            <person name="Ni P."/>
            <person name="Miao G."/>
            <person name="Wang J."/>
            <person name="Wang Q."/>
            <person name="Steinberg C.E."/>
            <person name="Wang H."/>
            <person name="Li N."/>
            <person name="Qian L."/>
            <person name="Zhang G."/>
            <person name="Li Y."/>
            <person name="Yang H."/>
            <person name="Liu X."/>
            <person name="Wang J."/>
            <person name="Yin Y."/>
            <person name="Wang J."/>
        </authorList>
    </citation>
    <scope>NUCLEOTIDE SEQUENCE [LARGE SCALE GENOMIC DNA]</scope>
    <source>
        <strain evidence="1">05x7-T-G4-1.051#20</strain>
    </source>
</reference>